<accession>A0A0K1EGT0</accession>
<name>A0A0K1EGT0_CHOCO</name>
<dbReference type="SUPFAM" id="SSF55781">
    <property type="entry name" value="GAF domain-like"/>
    <property type="match status" value="1"/>
</dbReference>
<dbReference type="InterPro" id="IPR002645">
    <property type="entry name" value="STAS_dom"/>
</dbReference>
<reference evidence="2 3" key="1">
    <citation type="submission" date="2015-07" db="EMBL/GenBank/DDBJ databases">
        <title>Genome analysis of myxobacterium Chondromyces crocatus Cm c5 reveals a high potential for natural compound synthesis and the genetic basis for the loss of fruiting body formation.</title>
        <authorList>
            <person name="Zaburannyi N."/>
            <person name="Bunk B."/>
            <person name="Maier J."/>
            <person name="Overmann J."/>
            <person name="Mueller R."/>
        </authorList>
    </citation>
    <scope>NUCLEOTIDE SEQUENCE [LARGE SCALE GENOMIC DNA]</scope>
    <source>
        <strain evidence="2 3">Cm c5</strain>
    </source>
</reference>
<dbReference type="EMBL" id="CP012159">
    <property type="protein sequence ID" value="AKT40061.1"/>
    <property type="molecule type" value="Genomic_DNA"/>
</dbReference>
<dbReference type="Pfam" id="PF01740">
    <property type="entry name" value="STAS"/>
    <property type="match status" value="1"/>
</dbReference>
<evidence type="ECO:0000259" key="1">
    <source>
        <dbReference type="PROSITE" id="PS50801"/>
    </source>
</evidence>
<feature type="domain" description="STAS" evidence="1">
    <location>
        <begin position="330"/>
        <end position="445"/>
    </location>
</feature>
<dbReference type="InterPro" id="IPR051932">
    <property type="entry name" value="Bact_StressResp_Reg"/>
</dbReference>
<dbReference type="Gene3D" id="3.30.450.20">
    <property type="entry name" value="PAS domain"/>
    <property type="match status" value="1"/>
</dbReference>
<dbReference type="AlphaFoldDB" id="A0A0K1EGT0"/>
<dbReference type="PROSITE" id="PS50801">
    <property type="entry name" value="STAS"/>
    <property type="match status" value="1"/>
</dbReference>
<dbReference type="STRING" id="52.CMC5_042140"/>
<gene>
    <name evidence="2" type="ORF">CMC5_042140</name>
</gene>
<dbReference type="Pfam" id="PF01590">
    <property type="entry name" value="GAF"/>
    <property type="match status" value="1"/>
</dbReference>
<keyword evidence="3" id="KW-1185">Reference proteome</keyword>
<dbReference type="Proteomes" id="UP000067626">
    <property type="component" value="Chromosome"/>
</dbReference>
<protein>
    <recommendedName>
        <fullName evidence="1">STAS domain-containing protein</fullName>
    </recommendedName>
</protein>
<dbReference type="KEGG" id="ccro:CMC5_042140"/>
<dbReference type="PANTHER" id="PTHR33745">
    <property type="entry name" value="RSBT ANTAGONIST PROTEIN RSBS-RELATED"/>
    <property type="match status" value="1"/>
</dbReference>
<dbReference type="SMART" id="SM00065">
    <property type="entry name" value="GAF"/>
    <property type="match status" value="1"/>
</dbReference>
<organism evidence="2 3">
    <name type="scientific">Chondromyces crocatus</name>
    <dbReference type="NCBI Taxonomy" id="52"/>
    <lineage>
        <taxon>Bacteria</taxon>
        <taxon>Pseudomonadati</taxon>
        <taxon>Myxococcota</taxon>
        <taxon>Polyangia</taxon>
        <taxon>Polyangiales</taxon>
        <taxon>Polyangiaceae</taxon>
        <taxon>Chondromyces</taxon>
    </lineage>
</organism>
<sequence length="448" mass="48687">MESLVDEPVRTVLDALSTPVALLDADRVIVHLNEAWRSTFQNGTTAAGEEFQIGRPYGVCVGDAVGAGTDDEGAIDAAMQGVRSERMSRHEGGGERWWIHTRVMPHGHGTQRGVLIEKEDVSERMDPEGTAMSYQAVLHAVHFAASRFLDGSPWETRIQEVLRRLGEALSVSRVYVFERSTGRHGGEVFRHRYEWVTAGLSGQLDDPAWQEVDVDALGMTDWVELFEGGHLVQGVVRSMPEPLRSALSVNGVLALALVPVYAGKLWWGALGVDECTSERAWTLPELEALRAAAGLLGAAIEGRWTREELERGVVQAEYARGQEEMLRALEAPILPVHDRVLVMPIVGDLRVERLARAQEALLQGTVARGAEAVILDLTGMRHVEEGSIAGLTRMARAVRLLGATVILTGIAPEVAQALTLCGSDLNGLATCSNLQAGIAKAIQLARRR</sequence>
<dbReference type="Gene3D" id="3.30.450.40">
    <property type="match status" value="1"/>
</dbReference>
<dbReference type="InterPro" id="IPR003018">
    <property type="entry name" value="GAF"/>
</dbReference>
<dbReference type="InterPro" id="IPR029016">
    <property type="entry name" value="GAF-like_dom_sf"/>
</dbReference>
<proteinExistence type="predicted"/>
<evidence type="ECO:0000313" key="2">
    <source>
        <dbReference type="EMBL" id="AKT40061.1"/>
    </source>
</evidence>
<dbReference type="SUPFAM" id="SSF52091">
    <property type="entry name" value="SpoIIaa-like"/>
    <property type="match status" value="1"/>
</dbReference>
<dbReference type="Gene3D" id="3.30.750.24">
    <property type="entry name" value="STAS domain"/>
    <property type="match status" value="1"/>
</dbReference>
<dbReference type="CDD" id="cd07041">
    <property type="entry name" value="STAS_RsbR_RsbS_like"/>
    <property type="match status" value="1"/>
</dbReference>
<evidence type="ECO:0000313" key="3">
    <source>
        <dbReference type="Proteomes" id="UP000067626"/>
    </source>
</evidence>
<dbReference type="InterPro" id="IPR036513">
    <property type="entry name" value="STAS_dom_sf"/>
</dbReference>